<keyword evidence="3" id="KW-1185">Reference proteome</keyword>
<evidence type="ECO:0000313" key="2">
    <source>
        <dbReference type="EMBL" id="MDQ1861787.1"/>
    </source>
</evidence>
<sequence>MTNVVEVNGTFAIIKVEARDSNAEALILADVKTDKETKKKYYPTRAVYSNELKLISDLINLSVNRGVFHQSITNISDVIKESRRVAELGRQALIQLNKKSELH</sequence>
<comment type="caution">
    <text evidence="2">The sequence shown here is derived from an EMBL/GenBank/DDBJ whole genome shotgun (WGS) entry which is preliminary data.</text>
</comment>
<evidence type="ECO:0000259" key="1">
    <source>
        <dbReference type="Pfam" id="PF17399"/>
    </source>
</evidence>
<protein>
    <submittedName>
        <fullName evidence="2">DUF5405 family protein</fullName>
    </submittedName>
</protein>
<reference evidence="2" key="1">
    <citation type="submission" date="2023-07" db="EMBL/GenBank/DDBJ databases">
        <title>In vitro acaricidal activity of Serratia ureilytica strains isolated from Mimosa pudica nodules againts the dust mite Tyrophagus putrescentiae.</title>
        <authorList>
            <person name="Wong-Villareal A."/>
            <person name="Cerqueda-Garcia D."/>
        </authorList>
    </citation>
    <scope>NUCLEOTIDE SEQUENCE</scope>
    <source>
        <strain evidence="2">UTS2</strain>
    </source>
</reference>
<accession>A0ABU0VK20</accession>
<dbReference type="RefSeq" id="WP_262942369.1">
    <property type="nucleotide sequence ID" value="NZ_JAIQCT010000003.1"/>
</dbReference>
<dbReference type="EMBL" id="JAVCZN010000004">
    <property type="protein sequence ID" value="MDQ1861787.1"/>
    <property type="molecule type" value="Genomic_DNA"/>
</dbReference>
<dbReference type="Proteomes" id="UP001177872">
    <property type="component" value="Unassembled WGS sequence"/>
</dbReference>
<dbReference type="Pfam" id="PF17399">
    <property type="entry name" value="DUF5405"/>
    <property type="match status" value="1"/>
</dbReference>
<name>A0ABU0VK20_9GAMM</name>
<gene>
    <name evidence="2" type="ORF">Q6237_12405</name>
</gene>
<dbReference type="InterPro" id="IPR035404">
    <property type="entry name" value="DUF5405"/>
</dbReference>
<proteinExistence type="predicted"/>
<feature type="domain" description="DUF5405" evidence="1">
    <location>
        <begin position="18"/>
        <end position="97"/>
    </location>
</feature>
<evidence type="ECO:0000313" key="3">
    <source>
        <dbReference type="Proteomes" id="UP001177872"/>
    </source>
</evidence>
<organism evidence="2 3">
    <name type="scientific">Serratia ureilytica</name>
    <dbReference type="NCBI Taxonomy" id="300181"/>
    <lineage>
        <taxon>Bacteria</taxon>
        <taxon>Pseudomonadati</taxon>
        <taxon>Pseudomonadota</taxon>
        <taxon>Gammaproteobacteria</taxon>
        <taxon>Enterobacterales</taxon>
        <taxon>Yersiniaceae</taxon>
        <taxon>Serratia</taxon>
    </lineage>
</organism>